<organism evidence="1">
    <name type="scientific">Wild duck Rotavirus G-like</name>
    <dbReference type="NCBI Taxonomy" id="2592522"/>
    <lineage>
        <taxon>Viruses</taxon>
        <taxon>Riboviria</taxon>
        <taxon>Orthornavirae</taxon>
        <taxon>Duplornaviricota</taxon>
        <taxon>Resentoviricetes</taxon>
        <taxon>Reovirales</taxon>
        <taxon>Sedoreoviridae</taxon>
        <taxon>Rotavirus</taxon>
        <taxon>Rotavirus gammagastroenteritidis</taxon>
        <taxon>Rotavirus G</taxon>
    </lineage>
</organism>
<name>A0A5B8KA55_9REOV</name>
<proteinExistence type="predicted"/>
<evidence type="ECO:0000313" key="1">
    <source>
        <dbReference type="EMBL" id="QDY92352.1"/>
    </source>
</evidence>
<accession>A0A5B8KA55</accession>
<dbReference type="EMBL" id="MK204405">
    <property type="protein sequence ID" value="QDY92352.1"/>
    <property type="molecule type" value="Genomic_RNA"/>
</dbReference>
<reference evidence="1" key="1">
    <citation type="journal article" date="2019" name="ISME J.">
        <title>Virome heterogeneity and connectivity in waterfowl and shorebird communities.</title>
        <authorList>
            <person name="Wille M."/>
            <person name="Shi M."/>
            <person name="Klaassen M."/>
            <person name="Hurt A.C."/>
            <person name="Holmes E.C."/>
        </authorList>
    </citation>
    <scope>NUCLEOTIDE SEQUENCE</scope>
    <source>
        <strain evidence="1">Wild Duck Rotavirus G-like Grey Teal</strain>
    </source>
</reference>
<protein>
    <submittedName>
        <fullName evidence="1">Non-structural protein 1</fullName>
    </submittedName>
</protein>
<sequence length="313" mass="36286">MELNCVADVVPVSSKWTYRAYLDRLEINEENKAQIMWWDHELASKYLNPHDESKLLLSRVCDRKGDHFCGHAHVPEQWNNYWNRPAMPTRHHILWPCGLKSAVISGVKIVASEFVTCKCGNARPTRIEGESYTFLVVCANDFLMVEGVGKTDALCENCGARCDYFRASKGMVQDMEKKVYDEILCLKCSPVKRIFKLACKFAKAKTITPSYEHMKLFYDYGKAMENRAESAFKEMNVKCIVSGTRKFVLQASEWSMECLLNRAKTLNRQVKSYEVKEEKGKYFLVVYKEYGRVVVEMEDPREAKNWFRNIADI</sequence>
<gene>
    <name evidence="1" type="primary">NSP1</name>
</gene>